<dbReference type="InterPro" id="IPR014724">
    <property type="entry name" value="RNA_pol_RPB2_OB-fold"/>
</dbReference>
<dbReference type="InterPro" id="IPR037033">
    <property type="entry name" value="DNA-dir_RNAP_su2_hyb_sf"/>
</dbReference>
<keyword evidence="6 11" id="KW-0548">Nucleotidyltransferase</keyword>
<evidence type="ECO:0000256" key="3">
    <source>
        <dbReference type="ARBA" id="ARBA00011251"/>
    </source>
</evidence>
<dbReference type="GO" id="GO:0000428">
    <property type="term" value="C:DNA-directed RNA polymerase complex"/>
    <property type="evidence" value="ECO:0007669"/>
    <property type="project" value="UniProtKB-KW"/>
</dbReference>
<dbReference type="Pfam" id="PF04563">
    <property type="entry name" value="RNA_pol_Rpb2_1"/>
    <property type="match status" value="1"/>
</dbReference>
<dbReference type="AlphaFoldDB" id="A0A914YS65"/>
<sequence length="1127" mass="127871">MECEIASYHVESYNYLADTGIKAAALDVPAIKFRTVKNENYEINFSDAQLGKPSIGASKSSNLIDRIPIFPSECRQRGLTYRAPLTVDLKVKQDGVNAYNITFEAGEVPVMLKSNRCHLYGKEGDELIKQNEEPLEKGGYFICKGSEKIIRLLVCNRSNYPYAIVRNSYKGKGKFFTEFGIMMRSVREMHSAAVSVLHYLDTSTFVMSIQYRREIFYVPFMYLLRALTDLNDFQIFEHITRGRPDDGFFAACIKNMIRNARAEKVDSRRAALRALGSSFRVVLNDRLAPWETDEDAATFILRYCLCIHLSNDEDKFFCLIYQAQKLMALVQGQILGETPDSPQFQEASVSGHILLAFIRERLENQLVLLKRKLSFMEKKRGEKFALTEKAIQIAWGGQTAAEVTHGLEYFLATGNLLSKTGIGLMQTTGFAVIAERINQLRFVSHFRAVHRGSFFMEMRTTDARKLRPEAWGFICPVHTPDGAPCGLLNHITASCRIVNSYQSRPSKLLRTVTELGVIPHSLTELALIKNMYHVYIDGQFVGYIDRSRASAVVQHLRKIKITSSDTRIPSTAELTLIRHSTDPQNVLTQYPGLYIFTNPGRFMRPVKNLVFDTIEMIGTFEQVYLSVVIDPKEAEDGVTMHQELHPSALFSFAGNLIPFPDHNQSPRNVYQCQMGKQTMGIPVHAWHARCDNKMYRLQFPQKPLLKPEAYDMYQMDEYPLGTNACVAVISYTGYDMEDAMVINKSSYERGFAHGTVIKVEVVDLCEGIRFVNKENRKIFARDPNDITIQQFIGHDGLPYQGKLYRIGDPMYSYREEENKEYKIKKFKYVESAICGYVRIVESGPELGKTKALIQWRYPRNPIIGDKFASRHGQKGINSFLWPQESLPFSESGMVPDIIFNPHGFPSRMTIGMMIESMAGKAAAMHGEFYDASPFVFNEFINEIEKNTAINHFGELLQKAGYNYFGEEVLYSGITGQEMKVQIFFGIVYYQRLRHMIADKFQVRGTGPVDPATLQPVKGRKKGGGIRFGEMERDSLIAHGVAFCLQDRLLISSDLDSCKVCGNCGSLLTVTKNYRAEGEFKSYQESCTSCPDKIQKIYTMQVPRVFCYLAAELAAMNIRVITTVKAPV</sequence>
<evidence type="ECO:0000256" key="8">
    <source>
        <dbReference type="ARBA" id="ARBA00023242"/>
    </source>
</evidence>
<evidence type="ECO:0000256" key="4">
    <source>
        <dbReference type="ARBA" id="ARBA00022478"/>
    </source>
</evidence>
<dbReference type="Gene3D" id="3.90.1100.10">
    <property type="match status" value="2"/>
</dbReference>
<organism evidence="18 19">
    <name type="scientific">Panagrolaimus superbus</name>
    <dbReference type="NCBI Taxonomy" id="310955"/>
    <lineage>
        <taxon>Eukaryota</taxon>
        <taxon>Metazoa</taxon>
        <taxon>Ecdysozoa</taxon>
        <taxon>Nematoda</taxon>
        <taxon>Chromadorea</taxon>
        <taxon>Rhabditida</taxon>
        <taxon>Tylenchina</taxon>
        <taxon>Panagrolaimomorpha</taxon>
        <taxon>Panagrolaimoidea</taxon>
        <taxon>Panagrolaimidae</taxon>
        <taxon>Panagrolaimus</taxon>
    </lineage>
</organism>
<protein>
    <recommendedName>
        <fullName evidence="11">DNA-directed RNA polymerase subunit beta</fullName>
        <ecNumber evidence="11">2.7.7.6</ecNumber>
    </recommendedName>
</protein>
<evidence type="ECO:0000259" key="13">
    <source>
        <dbReference type="Pfam" id="PF04560"/>
    </source>
</evidence>
<dbReference type="InterPro" id="IPR007121">
    <property type="entry name" value="RNA_pol_bsu_CS"/>
</dbReference>
<dbReference type="EC" id="2.7.7.6" evidence="11"/>
<evidence type="ECO:0000256" key="7">
    <source>
        <dbReference type="ARBA" id="ARBA00023163"/>
    </source>
</evidence>
<comment type="subcellular location">
    <subcellularLocation>
        <location evidence="1">Nucleus</location>
    </subcellularLocation>
</comment>
<dbReference type="Gene3D" id="2.40.50.150">
    <property type="match status" value="1"/>
</dbReference>
<accession>A0A914YS65</accession>
<evidence type="ECO:0000259" key="16">
    <source>
        <dbReference type="Pfam" id="PF04565"/>
    </source>
</evidence>
<comment type="function">
    <text evidence="11">DNA-dependent RNA polymerase catalyzes the transcription of DNA into RNA using the four ribonucleoside triphosphates as substrates.</text>
</comment>
<evidence type="ECO:0000256" key="2">
    <source>
        <dbReference type="ARBA" id="ARBA00006835"/>
    </source>
</evidence>
<dbReference type="GO" id="GO:0003899">
    <property type="term" value="F:DNA-directed RNA polymerase activity"/>
    <property type="evidence" value="ECO:0007669"/>
    <property type="project" value="UniProtKB-EC"/>
</dbReference>
<evidence type="ECO:0000256" key="6">
    <source>
        <dbReference type="ARBA" id="ARBA00022695"/>
    </source>
</evidence>
<keyword evidence="4 11" id="KW-0240">DNA-directed RNA polymerase</keyword>
<feature type="domain" description="RNA polymerase beta subunit protrusion" evidence="15">
    <location>
        <begin position="6"/>
        <end position="373"/>
    </location>
</feature>
<dbReference type="FunFam" id="2.40.270.10:FF:000011">
    <property type="entry name" value="DNA-directed RNA polymerase subunit beta"/>
    <property type="match status" value="1"/>
</dbReference>
<dbReference type="InterPro" id="IPR015712">
    <property type="entry name" value="DNA-dir_RNA_pol_su2"/>
</dbReference>
<evidence type="ECO:0000259" key="12">
    <source>
        <dbReference type="Pfam" id="PF00562"/>
    </source>
</evidence>
<dbReference type="InterPro" id="IPR007641">
    <property type="entry name" value="RNA_pol_Rpb2_7"/>
</dbReference>
<feature type="domain" description="RNA polymerase Rpb2" evidence="14">
    <location>
        <begin position="158"/>
        <end position="334"/>
    </location>
</feature>
<evidence type="ECO:0000259" key="14">
    <source>
        <dbReference type="Pfam" id="PF04561"/>
    </source>
</evidence>
<dbReference type="Pfam" id="PF04560">
    <property type="entry name" value="RNA_pol_Rpb2_7"/>
    <property type="match status" value="1"/>
</dbReference>
<dbReference type="Pfam" id="PF06883">
    <property type="entry name" value="RNA_pol_Rpa2_4"/>
    <property type="match status" value="1"/>
</dbReference>
<keyword evidence="5 11" id="KW-0808">Transferase</keyword>
<proteinExistence type="inferred from homology"/>
<keyword evidence="8" id="KW-0539">Nucleus</keyword>
<dbReference type="FunFam" id="3.90.1100.10:FF:000008">
    <property type="entry name" value="DNA-directed RNA polymerase subunit beta"/>
    <property type="match status" value="1"/>
</dbReference>
<feature type="domain" description="DNA-directed RNA polymerase subunit 2 hybrid-binding" evidence="12">
    <location>
        <begin position="655"/>
        <end position="1021"/>
    </location>
</feature>
<evidence type="ECO:0000256" key="1">
    <source>
        <dbReference type="ARBA" id="ARBA00004123"/>
    </source>
</evidence>
<feature type="domain" description="DNA-directed RNA polymerase I subunit RPA2" evidence="17">
    <location>
        <begin position="541"/>
        <end position="604"/>
    </location>
</feature>
<dbReference type="InterPro" id="IPR007642">
    <property type="entry name" value="RNA_pol_Rpb2_2"/>
</dbReference>
<dbReference type="InterPro" id="IPR009674">
    <property type="entry name" value="Rpa2_dom_4"/>
</dbReference>
<dbReference type="GO" id="GO:0005634">
    <property type="term" value="C:nucleus"/>
    <property type="evidence" value="ECO:0007669"/>
    <property type="project" value="UniProtKB-SubCell"/>
</dbReference>
<comment type="catalytic activity">
    <reaction evidence="9">
        <text>RNA(n) + a ribonucleoside 5'-triphosphate = RNA(n+1) + diphosphate</text>
        <dbReference type="Rhea" id="RHEA:21248"/>
        <dbReference type="Rhea" id="RHEA-COMP:14527"/>
        <dbReference type="Rhea" id="RHEA-COMP:17342"/>
        <dbReference type="ChEBI" id="CHEBI:33019"/>
        <dbReference type="ChEBI" id="CHEBI:61557"/>
        <dbReference type="ChEBI" id="CHEBI:140395"/>
        <dbReference type="EC" id="2.7.7.6"/>
    </reaction>
    <physiologicalReaction direction="left-to-right" evidence="9">
        <dbReference type="Rhea" id="RHEA:21249"/>
    </physiologicalReaction>
</comment>
<feature type="domain" description="RNA polymerase Rpb2" evidence="13">
    <location>
        <begin position="1023"/>
        <end position="1120"/>
    </location>
</feature>
<dbReference type="WBParaSite" id="PSU_v2.g3014.t1">
    <property type="protein sequence ID" value="PSU_v2.g3014.t1"/>
    <property type="gene ID" value="PSU_v2.g3014"/>
</dbReference>
<dbReference type="PANTHER" id="PTHR20856">
    <property type="entry name" value="DNA-DIRECTED RNA POLYMERASE I SUBUNIT 2"/>
    <property type="match status" value="1"/>
</dbReference>
<dbReference type="SUPFAM" id="SSF64484">
    <property type="entry name" value="beta and beta-prime subunits of DNA dependent RNA-polymerase"/>
    <property type="match status" value="1"/>
</dbReference>
<dbReference type="PROSITE" id="PS01166">
    <property type="entry name" value="RNA_POL_BETA"/>
    <property type="match status" value="1"/>
</dbReference>
<keyword evidence="7 11" id="KW-0804">Transcription</keyword>
<dbReference type="CDD" id="cd00653">
    <property type="entry name" value="RNA_pol_B_RPB2"/>
    <property type="match status" value="1"/>
</dbReference>
<comment type="similarity">
    <text evidence="2 10">Belongs to the RNA polymerase beta chain family.</text>
</comment>
<dbReference type="GO" id="GO:0003677">
    <property type="term" value="F:DNA binding"/>
    <property type="evidence" value="ECO:0007669"/>
    <property type="project" value="InterPro"/>
</dbReference>
<dbReference type="InterPro" id="IPR007645">
    <property type="entry name" value="RNA_pol_Rpb2_3"/>
</dbReference>
<comment type="subunit">
    <text evidence="3">Component of the RNA polymerase I (Pol I) complex consisting of at least 13 subunits.</text>
</comment>
<keyword evidence="18" id="KW-1185">Reference proteome</keyword>
<evidence type="ECO:0000313" key="19">
    <source>
        <dbReference type="WBParaSite" id="PSU_v2.g3014.t1"/>
    </source>
</evidence>
<reference evidence="19" key="1">
    <citation type="submission" date="2022-11" db="UniProtKB">
        <authorList>
            <consortium name="WormBaseParasite"/>
        </authorList>
    </citation>
    <scope>IDENTIFICATION</scope>
</reference>
<dbReference type="Gene3D" id="2.40.270.10">
    <property type="entry name" value="DNA-directed RNA polymerase, subunit 2, domain 6"/>
    <property type="match status" value="1"/>
</dbReference>
<dbReference type="Proteomes" id="UP000887577">
    <property type="component" value="Unplaced"/>
</dbReference>
<dbReference type="GO" id="GO:0032549">
    <property type="term" value="F:ribonucleoside binding"/>
    <property type="evidence" value="ECO:0007669"/>
    <property type="project" value="InterPro"/>
</dbReference>
<dbReference type="GO" id="GO:0006351">
    <property type="term" value="P:DNA-templated transcription"/>
    <property type="evidence" value="ECO:0007669"/>
    <property type="project" value="InterPro"/>
</dbReference>
<feature type="domain" description="RNA polymerase Rpb2" evidence="16">
    <location>
        <begin position="433"/>
        <end position="497"/>
    </location>
</feature>
<evidence type="ECO:0000256" key="9">
    <source>
        <dbReference type="ARBA" id="ARBA00047768"/>
    </source>
</evidence>
<dbReference type="FunFam" id="2.40.270.10:FF:000006">
    <property type="entry name" value="DNA-directed RNA polymerase subunit beta"/>
    <property type="match status" value="1"/>
</dbReference>
<dbReference type="InterPro" id="IPR007120">
    <property type="entry name" value="DNA-dir_RNAP_su2_dom"/>
</dbReference>
<dbReference type="Pfam" id="PF04561">
    <property type="entry name" value="RNA_pol_Rpb2_2"/>
    <property type="match status" value="1"/>
</dbReference>
<evidence type="ECO:0000313" key="18">
    <source>
        <dbReference type="Proteomes" id="UP000887577"/>
    </source>
</evidence>
<evidence type="ECO:0000259" key="17">
    <source>
        <dbReference type="Pfam" id="PF06883"/>
    </source>
</evidence>
<dbReference type="Pfam" id="PF04565">
    <property type="entry name" value="RNA_pol_Rpb2_3"/>
    <property type="match status" value="1"/>
</dbReference>
<dbReference type="Pfam" id="PF00562">
    <property type="entry name" value="RNA_pol_Rpb2_6"/>
    <property type="match status" value="1"/>
</dbReference>
<evidence type="ECO:0000256" key="10">
    <source>
        <dbReference type="RuleBase" id="RU000434"/>
    </source>
</evidence>
<evidence type="ECO:0000256" key="5">
    <source>
        <dbReference type="ARBA" id="ARBA00022679"/>
    </source>
</evidence>
<dbReference type="InterPro" id="IPR037034">
    <property type="entry name" value="RNA_pol_Rpb2_2_sf"/>
</dbReference>
<evidence type="ECO:0000259" key="15">
    <source>
        <dbReference type="Pfam" id="PF04563"/>
    </source>
</evidence>
<dbReference type="Gene3D" id="3.90.1800.10">
    <property type="entry name" value="RNA polymerase alpha subunit dimerisation domain"/>
    <property type="match status" value="1"/>
</dbReference>
<dbReference type="InterPro" id="IPR007644">
    <property type="entry name" value="RNA_pol_bsu_protrusion"/>
</dbReference>
<name>A0A914YS65_9BILA</name>
<evidence type="ECO:0000256" key="11">
    <source>
        <dbReference type="RuleBase" id="RU363031"/>
    </source>
</evidence>
<dbReference type="Gene3D" id="3.90.1110.10">
    <property type="entry name" value="RNA polymerase Rpb2, domain 2"/>
    <property type="match status" value="1"/>
</dbReference>